<keyword evidence="2" id="KW-1185">Reference proteome</keyword>
<dbReference type="AlphaFoldDB" id="A0A811TZI2"/>
<reference evidence="1" key="1">
    <citation type="submission" date="2020-11" db="EMBL/GenBank/DDBJ databases">
        <authorList>
            <person name="Whitehead M."/>
        </authorList>
    </citation>
    <scope>NUCLEOTIDE SEQUENCE</scope>
    <source>
        <strain evidence="1">EGII</strain>
    </source>
</reference>
<protein>
    <submittedName>
        <fullName evidence="1">(Mediterranean fruit fly) hypothetical protein</fullName>
    </submittedName>
</protein>
<accession>A0A811TZI2</accession>
<gene>
    <name evidence="1" type="ORF">CCAP1982_LOCUS199</name>
</gene>
<evidence type="ECO:0000313" key="1">
    <source>
        <dbReference type="EMBL" id="CAD6991267.1"/>
    </source>
</evidence>
<sequence>MDKPKSSKAAKGTEVFDLPKSYATNSAARKRTHKYLSIKDEPIHVSKQGPHHIVSTTGVVEQDAAAFSDHCFTEPLRKIREDEYLLVQYRPTPFRVRHKVILESDVVPIIATGVNEGNHNHKDVFVTEGETMYQACVLARNKSKDFLVGEMDTVRSKISAVIGLTYLRPEDLDEDAVTRPEGNPWILIQYSADKAECSHTIMRYEDSLLHVDNPYPGYQVLTKIDGNFHHALIIFRSHNYEEVLKTLHNIFNSCVISIYPQFSDMSFRQEGLKKYQRPDLYKTGRGVVDEVCEGDLEISNQVANYVGAEASAMNKLCDQIRVAEEKMATTLKELKNIKK</sequence>
<organism evidence="1 2">
    <name type="scientific">Ceratitis capitata</name>
    <name type="common">Mediterranean fruit fly</name>
    <name type="synonym">Tephritis capitata</name>
    <dbReference type="NCBI Taxonomy" id="7213"/>
    <lineage>
        <taxon>Eukaryota</taxon>
        <taxon>Metazoa</taxon>
        <taxon>Ecdysozoa</taxon>
        <taxon>Arthropoda</taxon>
        <taxon>Hexapoda</taxon>
        <taxon>Insecta</taxon>
        <taxon>Pterygota</taxon>
        <taxon>Neoptera</taxon>
        <taxon>Endopterygota</taxon>
        <taxon>Diptera</taxon>
        <taxon>Brachycera</taxon>
        <taxon>Muscomorpha</taxon>
        <taxon>Tephritoidea</taxon>
        <taxon>Tephritidae</taxon>
        <taxon>Ceratitis</taxon>
        <taxon>Ceratitis</taxon>
    </lineage>
</organism>
<proteinExistence type="predicted"/>
<comment type="caution">
    <text evidence="1">The sequence shown here is derived from an EMBL/GenBank/DDBJ whole genome shotgun (WGS) entry which is preliminary data.</text>
</comment>
<evidence type="ECO:0000313" key="2">
    <source>
        <dbReference type="Proteomes" id="UP000606786"/>
    </source>
</evidence>
<dbReference type="EMBL" id="CAJHJT010000001">
    <property type="protein sequence ID" value="CAD6991267.1"/>
    <property type="molecule type" value="Genomic_DNA"/>
</dbReference>
<name>A0A811TZI2_CERCA</name>
<dbReference type="Proteomes" id="UP000606786">
    <property type="component" value="Unassembled WGS sequence"/>
</dbReference>
<dbReference type="OrthoDB" id="7923961at2759"/>